<dbReference type="STRING" id="402600.SAMN05216188_10247"/>
<proteinExistence type="predicted"/>
<gene>
    <name evidence="1" type="ORF">SAMN05216188_10247</name>
</gene>
<dbReference type="AlphaFoldDB" id="A0A1H9D8C6"/>
<keyword evidence="2" id="KW-1185">Reference proteome</keyword>
<accession>A0A1H9D8C6</accession>
<reference evidence="2" key="1">
    <citation type="submission" date="2016-10" db="EMBL/GenBank/DDBJ databases">
        <authorList>
            <person name="Varghese N."/>
            <person name="Submissions S."/>
        </authorList>
    </citation>
    <scope>NUCLEOTIDE SEQUENCE [LARGE SCALE GENOMIC DNA]</scope>
    <source>
        <strain evidence="2">CGMCC 4.3525</strain>
    </source>
</reference>
<organism evidence="1 2">
    <name type="scientific">Lentzea xinjiangensis</name>
    <dbReference type="NCBI Taxonomy" id="402600"/>
    <lineage>
        <taxon>Bacteria</taxon>
        <taxon>Bacillati</taxon>
        <taxon>Actinomycetota</taxon>
        <taxon>Actinomycetes</taxon>
        <taxon>Pseudonocardiales</taxon>
        <taxon>Pseudonocardiaceae</taxon>
        <taxon>Lentzea</taxon>
    </lineage>
</organism>
<name>A0A1H9D8C6_9PSEU</name>
<evidence type="ECO:0000313" key="1">
    <source>
        <dbReference type="EMBL" id="SEQ09621.1"/>
    </source>
</evidence>
<sequence length="155" mass="17958">MRKFTRYKKDRNTDDPEGTVPARCEWYVNLTITGCIYKGMARGWLHYFRQMNDYTLLKKLDSTVASFVRRFNVPARIELKSFMRAYWAINKPGPMPSKYIPNFDTMNIEVKRTILIDLFGFSVIGSMTDEGVIAKFEDLVGEAVSELEKDVGSLY</sequence>
<protein>
    <submittedName>
        <fullName evidence="1">Uncharacterized protein</fullName>
    </submittedName>
</protein>
<dbReference type="Proteomes" id="UP000199352">
    <property type="component" value="Unassembled WGS sequence"/>
</dbReference>
<dbReference type="EMBL" id="FOFR01000002">
    <property type="protein sequence ID" value="SEQ09621.1"/>
    <property type="molecule type" value="Genomic_DNA"/>
</dbReference>
<evidence type="ECO:0000313" key="2">
    <source>
        <dbReference type="Proteomes" id="UP000199352"/>
    </source>
</evidence>